<reference evidence="1" key="1">
    <citation type="submission" date="2023-09" db="UniProtKB">
        <authorList>
            <consortium name="Ensembl"/>
        </authorList>
    </citation>
    <scope>IDENTIFICATION</scope>
</reference>
<dbReference type="Ensembl" id="ENSPNYT00000002794.1">
    <property type="protein sequence ID" value="ENSPNYP00000002724.1"/>
    <property type="gene ID" value="ENSPNYG00000002147.1"/>
</dbReference>
<sequence>MSKTYIRIVISPDLAGLPPSRAVSANEWVPAASLSKDFCTINIGIFPSSPLSFTSNRKWSFELSLYC</sequence>
<organism evidence="1">
    <name type="scientific">Pundamilia nyererei</name>
    <dbReference type="NCBI Taxonomy" id="303518"/>
    <lineage>
        <taxon>Eukaryota</taxon>
        <taxon>Metazoa</taxon>
        <taxon>Chordata</taxon>
        <taxon>Craniata</taxon>
        <taxon>Vertebrata</taxon>
        <taxon>Euteleostomi</taxon>
        <taxon>Actinopterygii</taxon>
        <taxon>Neopterygii</taxon>
        <taxon>Teleostei</taxon>
        <taxon>Neoteleostei</taxon>
        <taxon>Acanthomorphata</taxon>
        <taxon>Ovalentaria</taxon>
        <taxon>Cichlomorphae</taxon>
        <taxon>Cichliformes</taxon>
        <taxon>Cichlidae</taxon>
        <taxon>African cichlids</taxon>
        <taxon>Pseudocrenilabrinae</taxon>
        <taxon>Haplochromini</taxon>
        <taxon>Pundamilia</taxon>
    </lineage>
</organism>
<dbReference type="AlphaFoldDB" id="A0A3B4EZD3"/>
<evidence type="ECO:0000313" key="1">
    <source>
        <dbReference type="Ensembl" id="ENSPNYP00000002724.1"/>
    </source>
</evidence>
<name>A0A3B4EZD3_9CICH</name>
<protein>
    <submittedName>
        <fullName evidence="1">Uncharacterized protein</fullName>
    </submittedName>
</protein>
<proteinExistence type="predicted"/>
<accession>A0A3B4EZD3</accession>